<proteinExistence type="predicted"/>
<evidence type="ECO:0000313" key="2">
    <source>
        <dbReference type="Proteomes" id="UP001501391"/>
    </source>
</evidence>
<keyword evidence="2" id="KW-1185">Reference proteome</keyword>
<organism evidence="1 2">
    <name type="scientific">Streptomyces bangladeshensis</name>
    <dbReference type="NCBI Taxonomy" id="295352"/>
    <lineage>
        <taxon>Bacteria</taxon>
        <taxon>Bacillati</taxon>
        <taxon>Actinomycetota</taxon>
        <taxon>Actinomycetes</taxon>
        <taxon>Kitasatosporales</taxon>
        <taxon>Streptomycetaceae</taxon>
        <taxon>Streptomyces</taxon>
    </lineage>
</organism>
<comment type="caution">
    <text evidence="1">The sequence shown here is derived from an EMBL/GenBank/DDBJ whole genome shotgun (WGS) entry which is preliminary data.</text>
</comment>
<gene>
    <name evidence="1" type="ORF">GCM10009787_11530</name>
</gene>
<accession>A0ABN3BE35</accession>
<evidence type="ECO:0000313" key="1">
    <source>
        <dbReference type="EMBL" id="GAA2192730.1"/>
    </source>
</evidence>
<protein>
    <submittedName>
        <fullName evidence="1">Uncharacterized protein</fullName>
    </submittedName>
</protein>
<dbReference type="EMBL" id="BAAAOQ010000003">
    <property type="protein sequence ID" value="GAA2192730.1"/>
    <property type="molecule type" value="Genomic_DNA"/>
</dbReference>
<dbReference type="Proteomes" id="UP001501391">
    <property type="component" value="Unassembled WGS sequence"/>
</dbReference>
<name>A0ABN3BE35_9ACTN</name>
<sequence length="67" mass="7251">MDVSHVRQRVQAIADAAPDFEVQHSLEDDLFADVLASIAITSMDDHARALAGAALKAREVNFERACA</sequence>
<dbReference type="RefSeq" id="WP_346162174.1">
    <property type="nucleotide sequence ID" value="NZ_BAAAOQ010000003.1"/>
</dbReference>
<reference evidence="1 2" key="1">
    <citation type="journal article" date="2019" name="Int. J. Syst. Evol. Microbiol.">
        <title>The Global Catalogue of Microorganisms (GCM) 10K type strain sequencing project: providing services to taxonomists for standard genome sequencing and annotation.</title>
        <authorList>
            <consortium name="The Broad Institute Genomics Platform"/>
            <consortium name="The Broad Institute Genome Sequencing Center for Infectious Disease"/>
            <person name="Wu L."/>
            <person name="Ma J."/>
        </authorList>
    </citation>
    <scope>NUCLEOTIDE SEQUENCE [LARGE SCALE GENOMIC DNA]</scope>
    <source>
        <strain evidence="1 2">JCM 14924</strain>
    </source>
</reference>